<keyword evidence="2" id="KW-0812">Transmembrane</keyword>
<name>A0AAN8I5T1_9EURO</name>
<protein>
    <submittedName>
        <fullName evidence="3">Uncharacterized protein</fullName>
    </submittedName>
</protein>
<sequence>MSTALSASSYIHEGVWINWRRGLVLGSTVTVNPYHASILSPALAIFISIAGSQLWRLFQFALHQIRATSSNRSLIYHQQQVILRNTATDLNTLWRLLRTGLAWRHQRDAKVLRTSLPLIFWTIVHLVLIVLLGLFSSWLLEASDEVLVRSPWCGTYNQSYTAAIYTTDSDDLDSVQKPMQYTTYQNWRYGAIQQHVDICRSSIDGCDTLPTKTLNWSANIVPGGCPFDDSICHPEIDGSISFDTGYLSSAAHLGFNAKKHDRVAFRMVAQCAPLDDAKHSTAWQDIPGTDSLLAHQAADALYGASATNARNATYTVTRQPLECDQRAVTPAYSLNSEFAHPGGNTSAGTATFDPIKELQSLDADLSLVMLSFINAYSGPVSDPWFSAKQAVDETNAFCLQDDKTLYMREQPLTTIGCTQQWQICNGESIDDGECTPLEALSHAKTSIDDLNLTPNQIATVTRIFKAATGASFYYVINALAQSTSSPLKARNLISNTIGVPLPNDQWQTETKYWIEILLKYLQQTSLDFGTGQFAPSTEYINITKQTGMDPMGDAAYWLCQNQIIHNHSHRNFNFFALLLTVVLCTIIIILGLSIEDLIGYIRQRNLRYSGANGKQDMWIANSDLDMLKTIDEIKNGGHWTRSKNGIPLGPVGHQVSIQELRNETMDVEKGAGIVNLAVKRTRTGLAEIRNMRHPYGHGHSHDHHHKKCPTCSTFELSPTRSSSQESTPGVSPGVPNRGEQPFTFHNNFSTDLQKKAMPAELNTISREALSNPNTSSNIHQKHPRRKKQYHILNQITPPPAEPPKYAHTPTPISERPYEHSISTYSDDDIRAPKMHVETPNSSNTYSYQTSTILQPNNRTQDLQQVYEPPSPYTSLRTSNGDALIRPPSGWGVLPRRMSGLWSVSG</sequence>
<dbReference type="EMBL" id="JAKLMC020000024">
    <property type="protein sequence ID" value="KAK5950796.1"/>
    <property type="molecule type" value="Genomic_DNA"/>
</dbReference>
<evidence type="ECO:0000313" key="3">
    <source>
        <dbReference type="EMBL" id="KAK5950796.1"/>
    </source>
</evidence>
<keyword evidence="2" id="KW-1133">Transmembrane helix</keyword>
<dbReference type="Proteomes" id="UP001316803">
    <property type="component" value="Unassembled WGS sequence"/>
</dbReference>
<gene>
    <name evidence="3" type="ORF">OHC33_008179</name>
</gene>
<organism evidence="3 4">
    <name type="scientific">Knufia fluminis</name>
    <dbReference type="NCBI Taxonomy" id="191047"/>
    <lineage>
        <taxon>Eukaryota</taxon>
        <taxon>Fungi</taxon>
        <taxon>Dikarya</taxon>
        <taxon>Ascomycota</taxon>
        <taxon>Pezizomycotina</taxon>
        <taxon>Eurotiomycetes</taxon>
        <taxon>Chaetothyriomycetidae</taxon>
        <taxon>Chaetothyriales</taxon>
        <taxon>Trichomeriaceae</taxon>
        <taxon>Knufia</taxon>
    </lineage>
</organism>
<reference evidence="3 4" key="1">
    <citation type="submission" date="2022-12" db="EMBL/GenBank/DDBJ databases">
        <title>Genomic features and morphological characterization of a novel Knufia sp. strain isolated from spacecraft assembly facility.</title>
        <authorList>
            <person name="Teixeira M."/>
            <person name="Chander A.M."/>
            <person name="Stajich J.E."/>
            <person name="Venkateswaran K."/>
        </authorList>
    </citation>
    <scope>NUCLEOTIDE SEQUENCE [LARGE SCALE GENOMIC DNA]</scope>
    <source>
        <strain evidence="3 4">FJI-L2-BK-P2</strain>
    </source>
</reference>
<feature type="compositionally biased region" description="Polar residues" evidence="1">
    <location>
        <begin position="766"/>
        <end position="778"/>
    </location>
</feature>
<feature type="region of interest" description="Disordered" evidence="1">
    <location>
        <begin position="766"/>
        <end position="786"/>
    </location>
</feature>
<dbReference type="AlphaFoldDB" id="A0AAN8I5T1"/>
<keyword evidence="2" id="KW-0472">Membrane</keyword>
<comment type="caution">
    <text evidence="3">The sequence shown here is derived from an EMBL/GenBank/DDBJ whole genome shotgun (WGS) entry which is preliminary data.</text>
</comment>
<feature type="transmembrane region" description="Helical" evidence="2">
    <location>
        <begin position="38"/>
        <end position="58"/>
    </location>
</feature>
<proteinExistence type="predicted"/>
<feature type="region of interest" description="Disordered" evidence="1">
    <location>
        <begin position="694"/>
        <end position="745"/>
    </location>
</feature>
<evidence type="ECO:0000313" key="4">
    <source>
        <dbReference type="Proteomes" id="UP001316803"/>
    </source>
</evidence>
<feature type="transmembrane region" description="Helical" evidence="2">
    <location>
        <begin position="118"/>
        <end position="140"/>
    </location>
</feature>
<keyword evidence="4" id="KW-1185">Reference proteome</keyword>
<feature type="transmembrane region" description="Helical" evidence="2">
    <location>
        <begin position="572"/>
        <end position="594"/>
    </location>
</feature>
<feature type="compositionally biased region" description="Polar residues" evidence="1">
    <location>
        <begin position="710"/>
        <end position="729"/>
    </location>
</feature>
<evidence type="ECO:0000256" key="2">
    <source>
        <dbReference type="SAM" id="Phobius"/>
    </source>
</evidence>
<accession>A0AAN8I5T1</accession>
<feature type="compositionally biased region" description="Basic residues" evidence="1">
    <location>
        <begin position="694"/>
        <end position="708"/>
    </location>
</feature>
<evidence type="ECO:0000256" key="1">
    <source>
        <dbReference type="SAM" id="MobiDB-lite"/>
    </source>
</evidence>